<gene>
    <name evidence="1" type="ORF">GDO78_009095</name>
</gene>
<sequence>MVSGSDREKPATRVYGDGVVSMNLWTNQRERFLRHPVGTTAFTEQRDHICGSARFWRYQVYTAFQEPPIFRVVSLLRSGRFRVSISLITFFAPWIRGFQWIFKD</sequence>
<keyword evidence="2" id="KW-1185">Reference proteome</keyword>
<name>A0A8J6F7E1_ELECQ</name>
<dbReference type="EMBL" id="WNTK01000005">
    <property type="protein sequence ID" value="KAG9482952.1"/>
    <property type="molecule type" value="Genomic_DNA"/>
</dbReference>
<comment type="caution">
    <text evidence="1">The sequence shown here is derived from an EMBL/GenBank/DDBJ whole genome shotgun (WGS) entry which is preliminary data.</text>
</comment>
<organism evidence="1 2">
    <name type="scientific">Eleutherodactylus coqui</name>
    <name type="common">Puerto Rican coqui</name>
    <dbReference type="NCBI Taxonomy" id="57060"/>
    <lineage>
        <taxon>Eukaryota</taxon>
        <taxon>Metazoa</taxon>
        <taxon>Chordata</taxon>
        <taxon>Craniata</taxon>
        <taxon>Vertebrata</taxon>
        <taxon>Euteleostomi</taxon>
        <taxon>Amphibia</taxon>
        <taxon>Batrachia</taxon>
        <taxon>Anura</taxon>
        <taxon>Neobatrachia</taxon>
        <taxon>Hyloidea</taxon>
        <taxon>Eleutherodactylidae</taxon>
        <taxon>Eleutherodactylinae</taxon>
        <taxon>Eleutherodactylus</taxon>
        <taxon>Eleutherodactylus</taxon>
    </lineage>
</organism>
<dbReference type="AlphaFoldDB" id="A0A8J6F7E1"/>
<evidence type="ECO:0000313" key="2">
    <source>
        <dbReference type="Proteomes" id="UP000770717"/>
    </source>
</evidence>
<dbReference type="Proteomes" id="UP000770717">
    <property type="component" value="Unassembled WGS sequence"/>
</dbReference>
<proteinExistence type="predicted"/>
<protein>
    <submittedName>
        <fullName evidence="1">Uncharacterized protein</fullName>
    </submittedName>
</protein>
<reference evidence="1" key="1">
    <citation type="thesis" date="2020" institute="ProQuest LLC" country="789 East Eisenhower Parkway, Ann Arbor, MI, USA">
        <title>Comparative Genomics and Chromosome Evolution.</title>
        <authorList>
            <person name="Mudd A.B."/>
        </authorList>
    </citation>
    <scope>NUCLEOTIDE SEQUENCE</scope>
    <source>
        <strain evidence="1">HN-11 Male</strain>
        <tissue evidence="1">Kidney and liver</tissue>
    </source>
</reference>
<accession>A0A8J6F7E1</accession>
<evidence type="ECO:0000313" key="1">
    <source>
        <dbReference type="EMBL" id="KAG9482952.1"/>
    </source>
</evidence>